<feature type="region of interest" description="Disordered" evidence="2">
    <location>
        <begin position="414"/>
        <end position="559"/>
    </location>
</feature>
<evidence type="ECO:0000256" key="1">
    <source>
        <dbReference type="ARBA" id="ARBA00022801"/>
    </source>
</evidence>
<dbReference type="InterPro" id="IPR050300">
    <property type="entry name" value="GDXG_lipolytic_enzyme"/>
</dbReference>
<dbReference type="AlphaFoldDB" id="A0AAN6VRC8"/>
<feature type="compositionally biased region" description="Basic and acidic residues" evidence="2">
    <location>
        <begin position="60"/>
        <end position="76"/>
    </location>
</feature>
<feature type="compositionally biased region" description="Basic and acidic residues" evidence="2">
    <location>
        <begin position="248"/>
        <end position="257"/>
    </location>
</feature>
<feature type="compositionally biased region" description="Polar residues" evidence="2">
    <location>
        <begin position="462"/>
        <end position="480"/>
    </location>
</feature>
<evidence type="ECO:0000313" key="5">
    <source>
        <dbReference type="Proteomes" id="UP001302745"/>
    </source>
</evidence>
<evidence type="ECO:0000259" key="3">
    <source>
        <dbReference type="Pfam" id="PF07859"/>
    </source>
</evidence>
<dbReference type="Pfam" id="PF07859">
    <property type="entry name" value="Abhydrolase_3"/>
    <property type="match status" value="1"/>
</dbReference>
<organism evidence="4 5">
    <name type="scientific">Chaetomidium leptoderma</name>
    <dbReference type="NCBI Taxonomy" id="669021"/>
    <lineage>
        <taxon>Eukaryota</taxon>
        <taxon>Fungi</taxon>
        <taxon>Dikarya</taxon>
        <taxon>Ascomycota</taxon>
        <taxon>Pezizomycotina</taxon>
        <taxon>Sordariomycetes</taxon>
        <taxon>Sordariomycetidae</taxon>
        <taxon>Sordariales</taxon>
        <taxon>Chaetomiaceae</taxon>
        <taxon>Chaetomidium</taxon>
    </lineage>
</organism>
<feature type="region of interest" description="Disordered" evidence="2">
    <location>
        <begin position="60"/>
        <end position="129"/>
    </location>
</feature>
<dbReference type="GO" id="GO:0016787">
    <property type="term" value="F:hydrolase activity"/>
    <property type="evidence" value="ECO:0007669"/>
    <property type="project" value="UniProtKB-KW"/>
</dbReference>
<comment type="caution">
    <text evidence="4">The sequence shown here is derived from an EMBL/GenBank/DDBJ whole genome shotgun (WGS) entry which is preliminary data.</text>
</comment>
<protein>
    <submittedName>
        <fullName evidence="4">Arylacetamide deacetylase</fullName>
    </submittedName>
</protein>
<proteinExistence type="predicted"/>
<name>A0AAN6VRC8_9PEZI</name>
<sequence>MPNYEPTPRRFSVISVSRSTSRRNSIDDASRPSLLHDPSNQQGSSPVDLVSALRHLQHVEFEGEGERGRTRQTDRHRVVKATWGQDGLVTAPSARRESSASTRERISHWEERSRSQSKGRSKSRGRDIGARSRISVVPEVPEVSAAFAAFRNQELETLKHLAEDATEATKVPFQMQHDGACHETVADAGQDPQHSMLKAAFAAVPEVSNEGGKRPETGSPNDGHDDTRDDEALQPGNTTGSYPGAEWTKPEENERPKTPARQTRDQPLTPDTTPRPSLGIQKGAMDMGSTPTKYQQLEKKGMSSEGHRIPAELQTPSTPPPKSHLVRTPPIALPLTPQATPEQSREGFRNEERHGARSVEGHHLQSSPVDDHTAVLQSEGHGHNSTAERGTGHPSAHYHLPSGLLAEETLRQEEAWRSEHTGRAPSVASAAPLSPAQREPPRSHDSWRINPYQPEFPLPNRPSASTNVHNLEQPQFTGNPLQELPRGQLPAEPRNNHDAGFASHPHARHVESRDNDWIVNIPPSPSVAHIPGEQTIRQARTRSRSRARTDRYNTRGETRRHEWDAPPVIERALHAASVSMIQGLNVPVDVYRGLRDMYYPAPGRPDIIKAYPIRRRLPVRIFFPSHYDLTSPTLLPTLFTIHGGAFTVGSPADDDAWNRTFADAYTILVIALNYAKAPWAAFPSPLLDTEYLYHALLNDESLPIDRMRVALAGFDAGANLALALSQLPSVRTGIDPNPIPNIPRRTNPPPTAVISIAGILDFTTPPHQKLPTRRYKPQLGGPRGWGPALDWTARLLPSSAWSYIPYGHDASDPLLSPRYAARADLPPHVFVVAAELDCLAMESWVAVCTWAAAAVGDDNNNNSTSGGRRAVPGRGERVGREGVALWRGCLDDGRGEDAARFGWFEEGLGYGSTRWLLVPDVVHGFDSAGWRNKYLWGDEIARMDAEMKTIAYQREVAEWLWGVVWR</sequence>
<feature type="compositionally biased region" description="Basic and acidic residues" evidence="2">
    <location>
        <begin position="94"/>
        <end position="114"/>
    </location>
</feature>
<feature type="compositionally biased region" description="Basic and acidic residues" evidence="2">
    <location>
        <begin position="547"/>
        <end position="559"/>
    </location>
</feature>
<dbReference type="InterPro" id="IPR013094">
    <property type="entry name" value="AB_hydrolase_3"/>
</dbReference>
<dbReference type="Proteomes" id="UP001302745">
    <property type="component" value="Unassembled WGS sequence"/>
</dbReference>
<feature type="compositionally biased region" description="Basic and acidic residues" evidence="2">
    <location>
        <begin position="296"/>
        <end position="310"/>
    </location>
</feature>
<dbReference type="PANTHER" id="PTHR48081">
    <property type="entry name" value="AB HYDROLASE SUPERFAMILY PROTEIN C4A8.06C"/>
    <property type="match status" value="1"/>
</dbReference>
<dbReference type="EMBL" id="MU856879">
    <property type="protein sequence ID" value="KAK4155862.1"/>
    <property type="molecule type" value="Genomic_DNA"/>
</dbReference>
<evidence type="ECO:0000313" key="4">
    <source>
        <dbReference type="EMBL" id="KAK4155862.1"/>
    </source>
</evidence>
<dbReference type="InterPro" id="IPR029058">
    <property type="entry name" value="AB_hydrolase_fold"/>
</dbReference>
<evidence type="ECO:0000256" key="2">
    <source>
        <dbReference type="SAM" id="MobiDB-lite"/>
    </source>
</evidence>
<keyword evidence="1" id="KW-0378">Hydrolase</keyword>
<feature type="domain" description="Alpha/beta hydrolase fold-3" evidence="3">
    <location>
        <begin position="639"/>
        <end position="852"/>
    </location>
</feature>
<feature type="region of interest" description="Disordered" evidence="2">
    <location>
        <begin position="1"/>
        <end position="48"/>
    </location>
</feature>
<feature type="compositionally biased region" description="Polar residues" evidence="2">
    <location>
        <begin position="265"/>
        <end position="275"/>
    </location>
</feature>
<gene>
    <name evidence="4" type="ORF">C8A00DRAFT_13128</name>
</gene>
<dbReference type="PANTHER" id="PTHR48081:SF8">
    <property type="entry name" value="ALPHA_BETA HYDROLASE FOLD-3 DOMAIN-CONTAINING PROTEIN-RELATED"/>
    <property type="match status" value="1"/>
</dbReference>
<dbReference type="SUPFAM" id="SSF53474">
    <property type="entry name" value="alpha/beta-Hydrolases"/>
    <property type="match status" value="1"/>
</dbReference>
<feature type="compositionally biased region" description="Low complexity" evidence="2">
    <location>
        <begin position="9"/>
        <end position="23"/>
    </location>
</feature>
<feature type="region of interest" description="Disordered" evidence="2">
    <location>
        <begin position="206"/>
        <end position="399"/>
    </location>
</feature>
<accession>A0AAN6VRC8</accession>
<reference evidence="4" key="2">
    <citation type="submission" date="2023-05" db="EMBL/GenBank/DDBJ databases">
        <authorList>
            <consortium name="Lawrence Berkeley National Laboratory"/>
            <person name="Steindorff A."/>
            <person name="Hensen N."/>
            <person name="Bonometti L."/>
            <person name="Westerberg I."/>
            <person name="Brannstrom I.O."/>
            <person name="Guillou S."/>
            <person name="Cros-Aarteil S."/>
            <person name="Calhoun S."/>
            <person name="Haridas S."/>
            <person name="Kuo A."/>
            <person name="Mondo S."/>
            <person name="Pangilinan J."/>
            <person name="Riley R."/>
            <person name="Labutti K."/>
            <person name="Andreopoulos B."/>
            <person name="Lipzen A."/>
            <person name="Chen C."/>
            <person name="Yanf M."/>
            <person name="Daum C."/>
            <person name="Ng V."/>
            <person name="Clum A."/>
            <person name="Ohm R."/>
            <person name="Martin F."/>
            <person name="Silar P."/>
            <person name="Natvig D."/>
            <person name="Lalanne C."/>
            <person name="Gautier V."/>
            <person name="Ament-Velasquez S.L."/>
            <person name="Kruys A."/>
            <person name="Hutchinson M.I."/>
            <person name="Powell A.J."/>
            <person name="Barry K."/>
            <person name="Miller A.N."/>
            <person name="Grigoriev I.V."/>
            <person name="Debuchy R."/>
            <person name="Gladieux P."/>
            <person name="Thoren M.H."/>
            <person name="Johannesson H."/>
        </authorList>
    </citation>
    <scope>NUCLEOTIDE SEQUENCE</scope>
    <source>
        <strain evidence="4">CBS 538.74</strain>
    </source>
</reference>
<reference evidence="4" key="1">
    <citation type="journal article" date="2023" name="Mol. Phylogenet. Evol.">
        <title>Genome-scale phylogeny and comparative genomics of the fungal order Sordariales.</title>
        <authorList>
            <person name="Hensen N."/>
            <person name="Bonometti L."/>
            <person name="Westerberg I."/>
            <person name="Brannstrom I.O."/>
            <person name="Guillou S."/>
            <person name="Cros-Aarteil S."/>
            <person name="Calhoun S."/>
            <person name="Haridas S."/>
            <person name="Kuo A."/>
            <person name="Mondo S."/>
            <person name="Pangilinan J."/>
            <person name="Riley R."/>
            <person name="LaButti K."/>
            <person name="Andreopoulos B."/>
            <person name="Lipzen A."/>
            <person name="Chen C."/>
            <person name="Yan M."/>
            <person name="Daum C."/>
            <person name="Ng V."/>
            <person name="Clum A."/>
            <person name="Steindorff A."/>
            <person name="Ohm R.A."/>
            <person name="Martin F."/>
            <person name="Silar P."/>
            <person name="Natvig D.O."/>
            <person name="Lalanne C."/>
            <person name="Gautier V."/>
            <person name="Ament-Velasquez S.L."/>
            <person name="Kruys A."/>
            <person name="Hutchinson M.I."/>
            <person name="Powell A.J."/>
            <person name="Barry K."/>
            <person name="Miller A.N."/>
            <person name="Grigoriev I.V."/>
            <person name="Debuchy R."/>
            <person name="Gladieux P."/>
            <person name="Hiltunen Thoren M."/>
            <person name="Johannesson H."/>
        </authorList>
    </citation>
    <scope>NUCLEOTIDE SEQUENCE</scope>
    <source>
        <strain evidence="4">CBS 538.74</strain>
    </source>
</reference>
<feature type="compositionally biased region" description="Basic and acidic residues" evidence="2">
    <location>
        <begin position="211"/>
        <end position="231"/>
    </location>
</feature>
<feature type="compositionally biased region" description="Basic and acidic residues" evidence="2">
    <location>
        <begin position="343"/>
        <end position="373"/>
    </location>
</feature>
<feature type="compositionally biased region" description="Low complexity" evidence="2">
    <location>
        <begin position="424"/>
        <end position="436"/>
    </location>
</feature>
<keyword evidence="5" id="KW-1185">Reference proteome</keyword>
<dbReference type="Gene3D" id="3.40.50.1820">
    <property type="entry name" value="alpha/beta hydrolase"/>
    <property type="match status" value="1"/>
</dbReference>